<evidence type="ECO:0000256" key="1">
    <source>
        <dbReference type="SAM" id="SignalP"/>
    </source>
</evidence>
<dbReference type="AlphaFoldDB" id="G0IVC2"/>
<dbReference type="HOGENOM" id="CLU_775489_0_0_10"/>
<name>G0IVC2_CYCMS</name>
<protein>
    <recommendedName>
        <fullName evidence="4">HmuY protein</fullName>
    </recommendedName>
</protein>
<dbReference type="CDD" id="cd12105">
    <property type="entry name" value="HmuY"/>
    <property type="match status" value="1"/>
</dbReference>
<dbReference type="EMBL" id="CP002955">
    <property type="protein sequence ID" value="AEL27921.1"/>
    <property type="molecule type" value="Genomic_DNA"/>
</dbReference>
<organism evidence="2 3">
    <name type="scientific">Cyclobacterium marinum (strain ATCC 25205 / DSM 745 / LMG 13164 / NCIMB 1802)</name>
    <name type="common">Flectobacillus marinus</name>
    <dbReference type="NCBI Taxonomy" id="880070"/>
    <lineage>
        <taxon>Bacteria</taxon>
        <taxon>Pseudomonadati</taxon>
        <taxon>Bacteroidota</taxon>
        <taxon>Cytophagia</taxon>
        <taxon>Cytophagales</taxon>
        <taxon>Cyclobacteriaceae</taxon>
        <taxon>Cyclobacterium</taxon>
    </lineage>
</organism>
<accession>G0IVC2</accession>
<dbReference type="RefSeq" id="WP_014022205.1">
    <property type="nucleotide sequence ID" value="NC_015914.1"/>
</dbReference>
<gene>
    <name evidence="2" type="ordered locus">Cycma_4217</name>
</gene>
<evidence type="ECO:0000313" key="3">
    <source>
        <dbReference type="Proteomes" id="UP000001635"/>
    </source>
</evidence>
<proteinExistence type="predicted"/>
<reference evidence="3" key="1">
    <citation type="submission" date="2011-07" db="EMBL/GenBank/DDBJ databases">
        <title>The complete genome of Cyclobacterium marinum DSM 745.</title>
        <authorList>
            <person name="Lucas S."/>
            <person name="Han J."/>
            <person name="Lapidus A."/>
            <person name="Bruce D."/>
            <person name="Goodwin L."/>
            <person name="Pitluck S."/>
            <person name="Peters L."/>
            <person name="Kyrpides N."/>
            <person name="Mavromatis K."/>
            <person name="Ivanova N."/>
            <person name="Ovchinnikova G."/>
            <person name="Chertkov O."/>
            <person name="Detter J.C."/>
            <person name="Tapia R."/>
            <person name="Han C."/>
            <person name="Land M."/>
            <person name="Hauser L."/>
            <person name="Markowitz V."/>
            <person name="Cheng J.-F."/>
            <person name="Hugenholtz P."/>
            <person name="Woyke T."/>
            <person name="Wu D."/>
            <person name="Tindall B."/>
            <person name="Schuetze A."/>
            <person name="Brambilla E."/>
            <person name="Klenk H.-P."/>
            <person name="Eisen J.A."/>
        </authorList>
    </citation>
    <scope>NUCLEOTIDE SEQUENCE [LARGE SCALE GENOMIC DNA]</scope>
    <source>
        <strain evidence="3">ATCC 25205 / DSM 745 / LMG 13164 / NCIMB 1802</strain>
    </source>
</reference>
<feature type="chain" id="PRO_5003401036" description="HmuY protein" evidence="1">
    <location>
        <begin position="24"/>
        <end position="357"/>
    </location>
</feature>
<dbReference type="OrthoDB" id="1091850at2"/>
<keyword evidence="3" id="KW-1185">Reference proteome</keyword>
<dbReference type="InterPro" id="IPR025921">
    <property type="entry name" value="HmuY"/>
</dbReference>
<dbReference type="Pfam" id="PF14064">
    <property type="entry name" value="HmuY"/>
    <property type="match status" value="1"/>
</dbReference>
<dbReference type="STRING" id="880070.Cycma_4217"/>
<feature type="signal peptide" evidence="1">
    <location>
        <begin position="1"/>
        <end position="23"/>
    </location>
</feature>
<sequence length="357" mass="38703">MKSLQLLVLACFAIFLLTNCTENDPTPQVDEIELGATLTASMGSDLSTQVYVNLSEGILTSVPVNTWEIAFENNGNAIKTNTAKKVAVTYVEGQSFDEISSDAGLVYTYDAEDGDLSNTALAGWEVNVPFILDMGIDQNGNTLGKKKVMITSHTATGATLQFANLDGSEFGNTDLTFGEGDFTFYSLISQETVEVEPENWDFVLTGVSVRTGAPCIALGGGAMPGINCDVYRLSAAALINHYDGVEVAVDDPFASLELNDDPESEKNLKTIEDSNFNSLGMSDFYSIGSSTSGDAIGRSWLHILTPHSSGVYKIYDFITYLVKDQDGHFYKVRFLAYKGGENAENGNPTFEYELIEE</sequence>
<keyword evidence="1" id="KW-0732">Signal</keyword>
<dbReference type="KEGG" id="cmr:Cycma_4217"/>
<evidence type="ECO:0000313" key="2">
    <source>
        <dbReference type="EMBL" id="AEL27921.1"/>
    </source>
</evidence>
<dbReference type="Proteomes" id="UP000001635">
    <property type="component" value="Chromosome"/>
</dbReference>
<evidence type="ECO:0008006" key="4">
    <source>
        <dbReference type="Google" id="ProtNLM"/>
    </source>
</evidence>